<gene>
    <name evidence="1" type="ORF">PSYPI_40309</name>
</gene>
<dbReference type="HOGENOM" id="CLU_3430332_0_0_6"/>
<dbReference type="SUPFAM" id="SSF51197">
    <property type="entry name" value="Clavaminate synthase-like"/>
    <property type="match status" value="1"/>
</dbReference>
<dbReference type="Proteomes" id="UP000004986">
    <property type="component" value="Unassembled WGS sequence"/>
</dbReference>
<name>F3GMA1_PSESJ</name>
<feature type="non-terminal residue" evidence="1">
    <location>
        <position position="1"/>
    </location>
</feature>
<proteinExistence type="predicted"/>
<organism evidence="1 2">
    <name type="scientific">Pseudomonas syringae pv. pisi str. 1704B</name>
    <dbReference type="NCBI Taxonomy" id="629263"/>
    <lineage>
        <taxon>Bacteria</taxon>
        <taxon>Pseudomonadati</taxon>
        <taxon>Pseudomonadota</taxon>
        <taxon>Gammaproteobacteria</taxon>
        <taxon>Pseudomonadales</taxon>
        <taxon>Pseudomonadaceae</taxon>
        <taxon>Pseudomonas</taxon>
        <taxon>Pseudomonas syringae</taxon>
    </lineage>
</organism>
<protein>
    <submittedName>
        <fullName evidence="1">Uncharacterized protein</fullName>
    </submittedName>
</protein>
<sequence>GDVAIWDNRATQHYALDD</sequence>
<reference evidence="1 2" key="1">
    <citation type="journal article" date="2011" name="PLoS Pathog.">
        <title>Dynamic evolution of pathogenicity revealed by sequencing and comparative genomics of 19 Pseudomonas syringae isolates.</title>
        <authorList>
            <person name="Baltrus D.A."/>
            <person name="Nishimura M.T."/>
            <person name="Romanchuk A."/>
            <person name="Chang J.H."/>
            <person name="Mukhtar M.S."/>
            <person name="Cherkis K."/>
            <person name="Roach J."/>
            <person name="Grant S.R."/>
            <person name="Jones C.D."/>
            <person name="Dangl J.L."/>
        </authorList>
    </citation>
    <scope>NUCLEOTIDE SEQUENCE [LARGE SCALE GENOMIC DNA]</scope>
    <source>
        <strain evidence="1 2">1704B</strain>
    </source>
</reference>
<accession>F3GMA1</accession>
<keyword evidence="2" id="KW-1185">Reference proteome</keyword>
<comment type="caution">
    <text evidence="1">The sequence shown here is derived from an EMBL/GenBank/DDBJ whole genome shotgun (WGS) entry which is preliminary data.</text>
</comment>
<evidence type="ECO:0000313" key="2">
    <source>
        <dbReference type="Proteomes" id="UP000004986"/>
    </source>
</evidence>
<dbReference type="AlphaFoldDB" id="F3GMA1"/>
<dbReference type="EMBL" id="AEAI01002896">
    <property type="protein sequence ID" value="EGH48204.1"/>
    <property type="molecule type" value="Genomic_DNA"/>
</dbReference>
<evidence type="ECO:0000313" key="1">
    <source>
        <dbReference type="EMBL" id="EGH48204.1"/>
    </source>
</evidence>